<keyword evidence="3" id="KW-0808">Transferase</keyword>
<evidence type="ECO:0000256" key="5">
    <source>
        <dbReference type="ARBA" id="ARBA00022984"/>
    </source>
</evidence>
<name>A0A1H0KCT4_9BACT</name>
<dbReference type="GO" id="GO:0008360">
    <property type="term" value="P:regulation of cell shape"/>
    <property type="evidence" value="ECO:0007669"/>
    <property type="project" value="UniProtKB-UniRule"/>
</dbReference>
<gene>
    <name evidence="9" type="ORF">SAMN05660330_00450</name>
</gene>
<dbReference type="PROSITE" id="PS52029">
    <property type="entry name" value="LD_TPASE"/>
    <property type="match status" value="1"/>
</dbReference>
<evidence type="ECO:0000256" key="6">
    <source>
        <dbReference type="ARBA" id="ARBA00023316"/>
    </source>
</evidence>
<dbReference type="SUPFAM" id="SSF47090">
    <property type="entry name" value="PGBD-like"/>
    <property type="match status" value="1"/>
</dbReference>
<dbReference type="InterPro" id="IPR002477">
    <property type="entry name" value="Peptidoglycan-bd-like"/>
</dbReference>
<comment type="pathway">
    <text evidence="1 7">Cell wall biogenesis; peptidoglycan biosynthesis.</text>
</comment>
<dbReference type="SUPFAM" id="SSF141523">
    <property type="entry name" value="L,D-transpeptidase catalytic domain-like"/>
    <property type="match status" value="1"/>
</dbReference>
<dbReference type="PANTHER" id="PTHR41533">
    <property type="entry name" value="L,D-TRANSPEPTIDASE HI_1667-RELATED"/>
    <property type="match status" value="1"/>
</dbReference>
<organism evidence="9 10">
    <name type="scientific">Desulforhopalus singaporensis</name>
    <dbReference type="NCBI Taxonomy" id="91360"/>
    <lineage>
        <taxon>Bacteria</taxon>
        <taxon>Pseudomonadati</taxon>
        <taxon>Thermodesulfobacteriota</taxon>
        <taxon>Desulfobulbia</taxon>
        <taxon>Desulfobulbales</taxon>
        <taxon>Desulfocapsaceae</taxon>
        <taxon>Desulforhopalus</taxon>
    </lineage>
</organism>
<evidence type="ECO:0000256" key="3">
    <source>
        <dbReference type="ARBA" id="ARBA00022679"/>
    </source>
</evidence>
<dbReference type="InterPro" id="IPR005490">
    <property type="entry name" value="LD_TPept_cat_dom"/>
</dbReference>
<evidence type="ECO:0000259" key="8">
    <source>
        <dbReference type="PROSITE" id="PS52029"/>
    </source>
</evidence>
<dbReference type="Pfam" id="PF03734">
    <property type="entry name" value="YkuD"/>
    <property type="match status" value="1"/>
</dbReference>
<evidence type="ECO:0000313" key="10">
    <source>
        <dbReference type="Proteomes" id="UP000199073"/>
    </source>
</evidence>
<dbReference type="PANTHER" id="PTHR41533:SF2">
    <property type="entry name" value="BLR7131 PROTEIN"/>
    <property type="match status" value="1"/>
</dbReference>
<dbReference type="InterPro" id="IPR036365">
    <property type="entry name" value="PGBD-like_sf"/>
</dbReference>
<dbReference type="AlphaFoldDB" id="A0A1H0KCT4"/>
<dbReference type="Gene3D" id="2.40.440.10">
    <property type="entry name" value="L,D-transpeptidase catalytic domain-like"/>
    <property type="match status" value="1"/>
</dbReference>
<feature type="domain" description="L,D-TPase catalytic" evidence="8">
    <location>
        <begin position="309"/>
        <end position="486"/>
    </location>
</feature>
<evidence type="ECO:0000313" key="9">
    <source>
        <dbReference type="EMBL" id="SDO53653.1"/>
    </source>
</evidence>
<dbReference type="RefSeq" id="WP_092219370.1">
    <property type="nucleotide sequence ID" value="NZ_FNJI01000003.1"/>
</dbReference>
<evidence type="ECO:0000256" key="1">
    <source>
        <dbReference type="ARBA" id="ARBA00004752"/>
    </source>
</evidence>
<keyword evidence="5 7" id="KW-0573">Peptidoglycan synthesis</keyword>
<dbReference type="Pfam" id="PF01471">
    <property type="entry name" value="PG_binding_1"/>
    <property type="match status" value="1"/>
</dbReference>
<dbReference type="Pfam" id="PF20142">
    <property type="entry name" value="Scaffold"/>
    <property type="match status" value="1"/>
</dbReference>
<dbReference type="OrthoDB" id="9778545at2"/>
<dbReference type="GO" id="GO:0004180">
    <property type="term" value="F:carboxypeptidase activity"/>
    <property type="evidence" value="ECO:0007669"/>
    <property type="project" value="UniProtKB-ARBA"/>
</dbReference>
<reference evidence="9 10" key="1">
    <citation type="submission" date="2016-10" db="EMBL/GenBank/DDBJ databases">
        <authorList>
            <person name="de Groot N.N."/>
        </authorList>
    </citation>
    <scope>NUCLEOTIDE SEQUENCE [LARGE SCALE GENOMIC DNA]</scope>
    <source>
        <strain evidence="9 10">DSM 12130</strain>
    </source>
</reference>
<accession>A0A1H0KCT4</accession>
<feature type="active site" description="Proton donor/acceptor" evidence="7">
    <location>
        <position position="445"/>
    </location>
</feature>
<protein>
    <submittedName>
        <fullName evidence="9">Murein L,D-transpeptidase YcbB/YkuD</fullName>
    </submittedName>
</protein>
<dbReference type="EMBL" id="FNJI01000003">
    <property type="protein sequence ID" value="SDO53653.1"/>
    <property type="molecule type" value="Genomic_DNA"/>
</dbReference>
<evidence type="ECO:0000256" key="2">
    <source>
        <dbReference type="ARBA" id="ARBA00005992"/>
    </source>
</evidence>
<dbReference type="GO" id="GO:0071555">
    <property type="term" value="P:cell wall organization"/>
    <property type="evidence" value="ECO:0007669"/>
    <property type="project" value="UniProtKB-UniRule"/>
</dbReference>
<dbReference type="UniPathway" id="UPA00219"/>
<dbReference type="InterPro" id="IPR038063">
    <property type="entry name" value="Transpep_catalytic_dom"/>
</dbReference>
<feature type="active site" description="Nucleophile" evidence="7">
    <location>
        <position position="464"/>
    </location>
</feature>
<dbReference type="Gene3D" id="1.10.101.10">
    <property type="entry name" value="PGBD-like superfamily/PGBD"/>
    <property type="match status" value="1"/>
</dbReference>
<dbReference type="GO" id="GO:0009252">
    <property type="term" value="P:peptidoglycan biosynthetic process"/>
    <property type="evidence" value="ECO:0007669"/>
    <property type="project" value="UniProtKB-UniPathway"/>
</dbReference>
<keyword evidence="10" id="KW-1185">Reference proteome</keyword>
<keyword evidence="6 7" id="KW-0961">Cell wall biogenesis/degradation</keyword>
<evidence type="ECO:0000256" key="4">
    <source>
        <dbReference type="ARBA" id="ARBA00022960"/>
    </source>
</evidence>
<dbReference type="InterPro" id="IPR052905">
    <property type="entry name" value="LD-transpeptidase_YkuD-like"/>
</dbReference>
<dbReference type="GO" id="GO:0016740">
    <property type="term" value="F:transferase activity"/>
    <property type="evidence" value="ECO:0007669"/>
    <property type="project" value="UniProtKB-KW"/>
</dbReference>
<dbReference type="CDD" id="cd16913">
    <property type="entry name" value="YkuD_like"/>
    <property type="match status" value="1"/>
</dbReference>
<dbReference type="Proteomes" id="UP000199073">
    <property type="component" value="Unassembled WGS sequence"/>
</dbReference>
<sequence length="544" mass="62539">MIRKIVLLIYISTLLGSPSYADTREGLLLEAMTNELSCYPLELLYFSKQQPLIKTKDICLSVIYHETGGQPLWVGVDGVGDRAAVILDYLARSDLEGLDPSDYEVDELQRLWNAREVQQLARLDTLLTYNLVKYIHDMSYGQIKYRAVDPALFAEAGNEEFDPFAAIDTAMKIPDLKKYLESLAPRHQYYENLKEALRYYRALAKQNDFERIGGGKLIRPGDTDTRLVPIQKLLMTKKELGEDHQLVESYSPELVRAVTGFQSKYGLEPDGIIGPKTLGAMNLSFGELIMKIRVNMARWRWHAHELGDNYILVNIAGFTLKAVRNGQLRLEVPVIVGKYQHQTPVFSNLIRYLDFNPYWNVPPSIARNEELPALRRDRNHLVERNIRLFSGWQPDAVELDSTAIDWQKVSRAQMSRYKLRQEPGPENALGRVKFVFPNRYMVYLHDTPARELFEHSKRSFSHGCIRVSNPLALASFLLQGQDGEFTAENFEEIEGLEKRKIVRLAEPFPIHITYQTAWVDKNNQIHFNSDVYGRDAKLMQALLQ</sequence>
<keyword evidence="4 7" id="KW-0133">Cell shape</keyword>
<proteinExistence type="inferred from homology"/>
<evidence type="ECO:0000256" key="7">
    <source>
        <dbReference type="PROSITE-ProRule" id="PRU01373"/>
    </source>
</evidence>
<dbReference type="InterPro" id="IPR045380">
    <property type="entry name" value="LD_TPept_scaffold_dom"/>
</dbReference>
<dbReference type="STRING" id="91360.SAMN05660330_00450"/>
<dbReference type="InterPro" id="IPR036366">
    <property type="entry name" value="PGBDSf"/>
</dbReference>
<comment type="similarity">
    <text evidence="2">Belongs to the YkuD family.</text>
</comment>